<protein>
    <submittedName>
        <fullName evidence="2">Uncharacterized protein</fullName>
    </submittedName>
</protein>
<reference evidence="2" key="2">
    <citation type="submission" date="2023-06" db="EMBL/GenBank/DDBJ databases">
        <authorList>
            <consortium name="Lawrence Berkeley National Laboratory"/>
            <person name="Haridas S."/>
            <person name="Hensen N."/>
            <person name="Bonometti L."/>
            <person name="Westerberg I."/>
            <person name="Brannstrom I.O."/>
            <person name="Guillou S."/>
            <person name="Cros-Aarteil S."/>
            <person name="Calhoun S."/>
            <person name="Kuo A."/>
            <person name="Mondo S."/>
            <person name="Pangilinan J."/>
            <person name="Riley R."/>
            <person name="LaButti K."/>
            <person name="Andreopoulos B."/>
            <person name="Lipzen A."/>
            <person name="Chen C."/>
            <person name="Yanf M."/>
            <person name="Daum C."/>
            <person name="Ng V."/>
            <person name="Clum A."/>
            <person name="Steindorff A."/>
            <person name="Ohm R."/>
            <person name="Martin F."/>
            <person name="Silar P."/>
            <person name="Natvig D."/>
            <person name="Lalanne C."/>
            <person name="Gautier V."/>
            <person name="Ament-velasquez S.L."/>
            <person name="Kruys A."/>
            <person name="Hutchinson M.I."/>
            <person name="Powell A.J."/>
            <person name="Barry K."/>
            <person name="Miller A.N."/>
            <person name="Grigoriev I.V."/>
            <person name="Debuchy R."/>
            <person name="Gladieux P."/>
            <person name="Thoren M.H."/>
            <person name="Johannesson H."/>
        </authorList>
    </citation>
    <scope>NUCLEOTIDE SEQUENCE</scope>
    <source>
        <strain evidence="2">CBS 232.78</strain>
    </source>
</reference>
<name>A0AAE0TZ23_9PEZI</name>
<gene>
    <name evidence="2" type="ORF">B0H63DRAFT_522256</name>
</gene>
<proteinExistence type="predicted"/>
<dbReference type="EMBL" id="JAULSW010000004">
    <property type="protein sequence ID" value="KAK3384908.1"/>
    <property type="molecule type" value="Genomic_DNA"/>
</dbReference>
<reference evidence="2" key="1">
    <citation type="journal article" date="2023" name="Mol. Phylogenet. Evol.">
        <title>Genome-scale phylogeny and comparative genomics of the fungal order Sordariales.</title>
        <authorList>
            <person name="Hensen N."/>
            <person name="Bonometti L."/>
            <person name="Westerberg I."/>
            <person name="Brannstrom I.O."/>
            <person name="Guillou S."/>
            <person name="Cros-Aarteil S."/>
            <person name="Calhoun S."/>
            <person name="Haridas S."/>
            <person name="Kuo A."/>
            <person name="Mondo S."/>
            <person name="Pangilinan J."/>
            <person name="Riley R."/>
            <person name="LaButti K."/>
            <person name="Andreopoulos B."/>
            <person name="Lipzen A."/>
            <person name="Chen C."/>
            <person name="Yan M."/>
            <person name="Daum C."/>
            <person name="Ng V."/>
            <person name="Clum A."/>
            <person name="Steindorff A."/>
            <person name="Ohm R.A."/>
            <person name="Martin F."/>
            <person name="Silar P."/>
            <person name="Natvig D.O."/>
            <person name="Lalanne C."/>
            <person name="Gautier V."/>
            <person name="Ament-Velasquez S.L."/>
            <person name="Kruys A."/>
            <person name="Hutchinson M.I."/>
            <person name="Powell A.J."/>
            <person name="Barry K."/>
            <person name="Miller A.N."/>
            <person name="Grigoriev I.V."/>
            <person name="Debuchy R."/>
            <person name="Gladieux P."/>
            <person name="Hiltunen Thoren M."/>
            <person name="Johannesson H."/>
        </authorList>
    </citation>
    <scope>NUCLEOTIDE SEQUENCE</scope>
    <source>
        <strain evidence="2">CBS 232.78</strain>
    </source>
</reference>
<dbReference type="Proteomes" id="UP001285441">
    <property type="component" value="Unassembled WGS sequence"/>
</dbReference>
<organism evidence="2 3">
    <name type="scientific">Podospora didyma</name>
    <dbReference type="NCBI Taxonomy" id="330526"/>
    <lineage>
        <taxon>Eukaryota</taxon>
        <taxon>Fungi</taxon>
        <taxon>Dikarya</taxon>
        <taxon>Ascomycota</taxon>
        <taxon>Pezizomycotina</taxon>
        <taxon>Sordariomycetes</taxon>
        <taxon>Sordariomycetidae</taxon>
        <taxon>Sordariales</taxon>
        <taxon>Podosporaceae</taxon>
        <taxon>Podospora</taxon>
    </lineage>
</organism>
<comment type="caution">
    <text evidence="2">The sequence shown here is derived from an EMBL/GenBank/DDBJ whole genome shotgun (WGS) entry which is preliminary data.</text>
</comment>
<keyword evidence="3" id="KW-1185">Reference proteome</keyword>
<sequence length="344" mass="40089">MAKKKGRLRIPPKNDHEWFQSERRRWEIDWFKFSSIPTLFRNKRIQKYLMGLFFSRQPKGHHAGDWDEEREKAFQVGNNVAVHFMALLHHREYDKHARFRFWTTIRKAISAPVKAPSNDNSAKRITQLFIEFSNERSAPLPQDDVKNELENESVIFIADVSVGGASKRKRRDSELADSGYRAKRRETGSEAEGPQIAEKSQVLDSSFMPGPSPNLQTKVEKLALCAKRFKQRRKAAESRIADLDAKLEQQKDWFLTQVLRIGSQEVRVAQHSTDLEAVRTRGSFDTLTARLDKRNIYIWAEVKQAWRDTEQPFVNWKRDFTCRLNDLENRATAQKSKLVTSQSN</sequence>
<evidence type="ECO:0000256" key="1">
    <source>
        <dbReference type="SAM" id="MobiDB-lite"/>
    </source>
</evidence>
<evidence type="ECO:0000313" key="3">
    <source>
        <dbReference type="Proteomes" id="UP001285441"/>
    </source>
</evidence>
<dbReference type="AlphaFoldDB" id="A0AAE0TZ23"/>
<feature type="region of interest" description="Disordered" evidence="1">
    <location>
        <begin position="167"/>
        <end position="197"/>
    </location>
</feature>
<accession>A0AAE0TZ23</accession>
<evidence type="ECO:0000313" key="2">
    <source>
        <dbReference type="EMBL" id="KAK3384908.1"/>
    </source>
</evidence>